<gene>
    <name evidence="3" type="ORF">OQ273_16950</name>
</gene>
<comment type="caution">
    <text evidence="3">The sequence shown here is derived from an EMBL/GenBank/DDBJ whole genome shotgun (WGS) entry which is preliminary data.</text>
</comment>
<dbReference type="Pfam" id="PF04773">
    <property type="entry name" value="FecR"/>
    <property type="match status" value="1"/>
</dbReference>
<name>A0A9X3ZII2_9HYPH</name>
<dbReference type="EMBL" id="JAPJZI010000001">
    <property type="protein sequence ID" value="MDA5400269.1"/>
    <property type="molecule type" value="Genomic_DNA"/>
</dbReference>
<feature type="signal peptide" evidence="1">
    <location>
        <begin position="1"/>
        <end position="33"/>
    </location>
</feature>
<organism evidence="3 4">
    <name type="scientific">Hoeflea prorocentri</name>
    <dbReference type="NCBI Taxonomy" id="1922333"/>
    <lineage>
        <taxon>Bacteria</taxon>
        <taxon>Pseudomonadati</taxon>
        <taxon>Pseudomonadota</taxon>
        <taxon>Alphaproteobacteria</taxon>
        <taxon>Hyphomicrobiales</taxon>
        <taxon>Rhizobiaceae</taxon>
        <taxon>Hoeflea</taxon>
    </lineage>
</organism>
<feature type="domain" description="FecR protein" evidence="2">
    <location>
        <begin position="68"/>
        <end position="162"/>
    </location>
</feature>
<evidence type="ECO:0000256" key="1">
    <source>
        <dbReference type="SAM" id="SignalP"/>
    </source>
</evidence>
<dbReference type="PANTHER" id="PTHR38731">
    <property type="entry name" value="LIPL45-RELATED LIPOPROTEIN-RELATED"/>
    <property type="match status" value="1"/>
</dbReference>
<evidence type="ECO:0000259" key="2">
    <source>
        <dbReference type="Pfam" id="PF04773"/>
    </source>
</evidence>
<keyword evidence="4" id="KW-1185">Reference proteome</keyword>
<dbReference type="RefSeq" id="WP_267991724.1">
    <property type="nucleotide sequence ID" value="NZ_JAPJZI010000001.1"/>
</dbReference>
<keyword evidence="1" id="KW-0732">Signal</keyword>
<proteinExistence type="predicted"/>
<evidence type="ECO:0000313" key="4">
    <source>
        <dbReference type="Proteomes" id="UP001151234"/>
    </source>
</evidence>
<evidence type="ECO:0000313" key="3">
    <source>
        <dbReference type="EMBL" id="MDA5400269.1"/>
    </source>
</evidence>
<dbReference type="AlphaFoldDB" id="A0A9X3ZII2"/>
<accession>A0A9X3ZII2</accession>
<feature type="chain" id="PRO_5040851250" evidence="1">
    <location>
        <begin position="34"/>
        <end position="210"/>
    </location>
</feature>
<protein>
    <submittedName>
        <fullName evidence="3">FecR domain-containing protein</fullName>
    </submittedName>
</protein>
<sequence length="210" mass="22048">MRSLFAGHPNRRRVLAGLSVAVSGMLLPSRLLAADAIGEVTALTGEATAERGKEPVALRIGADVMVRDLIKTGNQSFLAMRLGDETDMRLGEDAELLIDEYLLDIGGTFDLSNGAMVFDRPESAPKTATTIRTVFGQLGVRGTRFFAGPSNGVFGVFVERGALSVTAAGATQLLSSGDGVDIPAPGAPASDIIRWSDERIASAFASVEPR</sequence>
<reference evidence="3" key="1">
    <citation type="submission" date="2022-11" db="EMBL/GenBank/DDBJ databases">
        <title>Draft genome sequence of Hoeflea poritis E7-10 and Hoeflea prorocentri PM5-8, separated from scleractinian coral Porites lutea and marine dinoflagellate.</title>
        <authorList>
            <person name="Zhang G."/>
            <person name="Wei Q."/>
            <person name="Cai L."/>
        </authorList>
    </citation>
    <scope>NUCLEOTIDE SEQUENCE</scope>
    <source>
        <strain evidence="3">PM5-8</strain>
    </source>
</reference>
<dbReference type="Proteomes" id="UP001151234">
    <property type="component" value="Unassembled WGS sequence"/>
</dbReference>
<dbReference type="InterPro" id="IPR006860">
    <property type="entry name" value="FecR"/>
</dbReference>